<keyword evidence="1" id="KW-0472">Membrane</keyword>
<name>A0A3D8PMY0_9BACI</name>
<keyword evidence="1" id="KW-1133">Transmembrane helix</keyword>
<keyword evidence="3" id="KW-1185">Reference proteome</keyword>
<accession>A0A3D8PMY0</accession>
<evidence type="ECO:0000313" key="2">
    <source>
        <dbReference type="EMBL" id="RDW17450.1"/>
    </source>
</evidence>
<sequence>MIALENIYDLSVLLLVICSLVYFMHLRKMKRERGLTSLEFTMYILTYLSYFLWAGSSLLILLSK</sequence>
<keyword evidence="1" id="KW-0812">Transmembrane</keyword>
<dbReference type="EMBL" id="PIOD01000012">
    <property type="protein sequence ID" value="RDW17450.1"/>
    <property type="molecule type" value="Genomic_DNA"/>
</dbReference>
<organism evidence="2 3">
    <name type="scientific">Oceanobacillus chungangensis</name>
    <dbReference type="NCBI Taxonomy" id="1229152"/>
    <lineage>
        <taxon>Bacteria</taxon>
        <taxon>Bacillati</taxon>
        <taxon>Bacillota</taxon>
        <taxon>Bacilli</taxon>
        <taxon>Bacillales</taxon>
        <taxon>Bacillaceae</taxon>
        <taxon>Oceanobacillus</taxon>
    </lineage>
</organism>
<feature type="transmembrane region" description="Helical" evidence="1">
    <location>
        <begin position="6"/>
        <end position="23"/>
    </location>
</feature>
<comment type="caution">
    <text evidence="2">The sequence shown here is derived from an EMBL/GenBank/DDBJ whole genome shotgun (WGS) entry which is preliminary data.</text>
</comment>
<evidence type="ECO:0000256" key="1">
    <source>
        <dbReference type="SAM" id="Phobius"/>
    </source>
</evidence>
<dbReference type="AlphaFoldDB" id="A0A3D8PMY0"/>
<dbReference type="OrthoDB" id="2721909at2"/>
<gene>
    <name evidence="2" type="ORF">CWR45_12075</name>
</gene>
<dbReference type="Proteomes" id="UP000256520">
    <property type="component" value="Unassembled WGS sequence"/>
</dbReference>
<feature type="transmembrane region" description="Helical" evidence="1">
    <location>
        <begin position="44"/>
        <end position="62"/>
    </location>
</feature>
<reference evidence="3" key="1">
    <citation type="submission" date="2017-11" db="EMBL/GenBank/DDBJ databases">
        <authorList>
            <person name="Zhu W."/>
        </authorList>
    </citation>
    <scope>NUCLEOTIDE SEQUENCE [LARGE SCALE GENOMIC DNA]</scope>
    <source>
        <strain evidence="3">CAU 1051</strain>
    </source>
</reference>
<proteinExistence type="predicted"/>
<protein>
    <submittedName>
        <fullName evidence="2">Uncharacterized protein</fullName>
    </submittedName>
</protein>
<evidence type="ECO:0000313" key="3">
    <source>
        <dbReference type="Proteomes" id="UP000256520"/>
    </source>
</evidence>